<dbReference type="Pfam" id="PF03177">
    <property type="entry name" value="Nucleoporin_C"/>
    <property type="match status" value="1"/>
</dbReference>
<keyword evidence="7" id="KW-0539">Nucleus</keyword>
<feature type="domain" description="Nucleoporin Nup133/Nup155-like N-terminal" evidence="10">
    <location>
        <begin position="108"/>
        <end position="559"/>
    </location>
</feature>
<evidence type="ECO:0000256" key="2">
    <source>
        <dbReference type="ARBA" id="ARBA00005569"/>
    </source>
</evidence>
<dbReference type="Proteomes" id="UP001301769">
    <property type="component" value="Unassembled WGS sequence"/>
</dbReference>
<evidence type="ECO:0000313" key="12">
    <source>
        <dbReference type="Proteomes" id="UP001301769"/>
    </source>
</evidence>
<dbReference type="Gene3D" id="1.20.58.1380">
    <property type="match status" value="1"/>
</dbReference>
<reference evidence="11" key="1">
    <citation type="journal article" date="2023" name="Mol. Phylogenet. Evol.">
        <title>Genome-scale phylogeny and comparative genomics of the fungal order Sordariales.</title>
        <authorList>
            <person name="Hensen N."/>
            <person name="Bonometti L."/>
            <person name="Westerberg I."/>
            <person name="Brannstrom I.O."/>
            <person name="Guillou S."/>
            <person name="Cros-Aarteil S."/>
            <person name="Calhoun S."/>
            <person name="Haridas S."/>
            <person name="Kuo A."/>
            <person name="Mondo S."/>
            <person name="Pangilinan J."/>
            <person name="Riley R."/>
            <person name="LaButti K."/>
            <person name="Andreopoulos B."/>
            <person name="Lipzen A."/>
            <person name="Chen C."/>
            <person name="Yan M."/>
            <person name="Daum C."/>
            <person name="Ng V."/>
            <person name="Clum A."/>
            <person name="Steindorff A."/>
            <person name="Ohm R.A."/>
            <person name="Martin F."/>
            <person name="Silar P."/>
            <person name="Natvig D.O."/>
            <person name="Lalanne C."/>
            <person name="Gautier V."/>
            <person name="Ament-Velasquez S.L."/>
            <person name="Kruys A."/>
            <person name="Hutchinson M.I."/>
            <person name="Powell A.J."/>
            <person name="Barry K."/>
            <person name="Miller A.N."/>
            <person name="Grigoriev I.V."/>
            <person name="Debuchy R."/>
            <person name="Gladieux P."/>
            <person name="Hiltunen Thoren M."/>
            <person name="Johannesson H."/>
        </authorList>
    </citation>
    <scope>NUCLEOTIDE SEQUENCE</scope>
    <source>
        <strain evidence="11">PSN293</strain>
    </source>
</reference>
<comment type="caution">
    <text evidence="11">The sequence shown here is derived from an EMBL/GenBank/DDBJ whole genome shotgun (WGS) entry which is preliminary data.</text>
</comment>
<sequence>MFSPSIPEGGPAKGTRSSRRRQRPLSSDTAIQQPKAKRQRLPLSDATFVNPDAPPEMYEVKSDNVDLLSLKRDGIENVGAPRRELSVRSRKPKAGERASKGDGSVILTSNSAYSVSKLPALPDRIRTDSSSRCHGAIYSSNGYALALTLTHAVVWPYTSTLASPETFTFALPYPSKNSADPLPLGSLVAPSTSSENPGLVVVMPVSGKISYWESISTASTLGLNKTPHGLEETISGMFSGEHVVQIVDAESAGFVLVFSSGRLAYMNVRDGHGRPAISVQFLRNALNANHSGILSSIRHALSSSPLRGDIAAVRASSGTNKIGERMVVAATTKGKLLSWRVHRGGHHELVTDADIRELLTHEIVQADSGVDMSPESLEVLDFTFVPRSLDRKYVEASRLSQALLRHDDSVQHLLLLTSFTNKRKSRYQLVEVVISADSVKVGTVRPLTTYNSPVPSSAGFKPRVYLPRPALVAFVIFDRAAVIASMVSPPDSPDSQLQEDSHIIPATFEDVIDFRDEGSLQIIGSGVEEPTTNGHLQPPRHRTKNPAALLLLQGVGTVRVVISDIDRFTTETPPEITAKTKLEQAVFYSGRDENPLVFSGRRTLPFSDKETCNAAVQLSNEIVSSKAPHLMHSQPASVEVNMATRRGYLNTLIRHLKALNVHLDDRTRWLLLYNAEKMAVASWIWQKHEEFTSELPAGEKALTSETVVYINEHQKTEPNPEIGEVDPVRHWFLNDVWRLDIYIAWQYQVIKYMWKEMGADSAKMNRLLWEACTINNGALREAHRYRTEQAHLYGVDAGKVAGGNALPEPWTATHFIGNNLKRLVEFCHSWLDSYLVQPSVENSLDMNILQRIRDMLPSLTRQYFTALKEFFTWAEQSGDSSVQALGRDYHKVYDNDLYEKILKLKDYDLWDEGIELAQEWHAHFSLADLVVQEILTLEGKAVSATTNSKAEEARALADVKRRQMGELMSKYGQKFAFRSYQYLLENSGVQAVLDFPYDKNRFSTRFLRTKPELAKISWINDVEKENDIDHAAETLMNLGLTREQRLWNKKIELSLSKLALLAEEPAPSVNGDNTSNAPSEAEAKNGANLQKIDQALEIIGIQDKLYAQILPTIEQAVDQAAELQLAMDQHSAFIPKKSKALLDVFEDALGRLLKHEALEPLSLIDLLTLIALDDSHYDVMGDQFYLALVVAHLSLKAEERVDAERLIWRRCYLRTDWKKLNETNGKRDSDQVALVGETAAYRTMFKIYSDYYSDRNFHPFVKPLDALGVFTETLDRRFGEMDEGFRVMLLDAMKAEDAKLRAFIEKAQLEAWAQETRECAKTTVAEEIDRRTAAKASSTNGLEVVRPSVEEAAQANGNGNGLLGGKKAKPFERLPDTERSSKLFST</sequence>
<keyword evidence="12" id="KW-1185">Reference proteome</keyword>
<evidence type="ECO:0000313" key="11">
    <source>
        <dbReference type="EMBL" id="KAK4214664.1"/>
    </source>
</evidence>
<evidence type="ECO:0000259" key="10">
    <source>
        <dbReference type="Pfam" id="PF08801"/>
    </source>
</evidence>
<evidence type="ECO:0000256" key="4">
    <source>
        <dbReference type="ARBA" id="ARBA00022816"/>
    </source>
</evidence>
<keyword evidence="6" id="KW-0811">Translocation</keyword>
<dbReference type="InterPro" id="IPR007187">
    <property type="entry name" value="Nucleoporin_Nup133/Nup155_C"/>
</dbReference>
<evidence type="ECO:0000259" key="9">
    <source>
        <dbReference type="Pfam" id="PF03177"/>
    </source>
</evidence>
<evidence type="ECO:0000256" key="3">
    <source>
        <dbReference type="ARBA" id="ARBA00022448"/>
    </source>
</evidence>
<gene>
    <name evidence="11" type="ORF">QBC37DRAFT_145934</name>
</gene>
<organism evidence="11 12">
    <name type="scientific">Rhypophila decipiens</name>
    <dbReference type="NCBI Taxonomy" id="261697"/>
    <lineage>
        <taxon>Eukaryota</taxon>
        <taxon>Fungi</taxon>
        <taxon>Dikarya</taxon>
        <taxon>Ascomycota</taxon>
        <taxon>Pezizomycotina</taxon>
        <taxon>Sordariomycetes</taxon>
        <taxon>Sordariomycetidae</taxon>
        <taxon>Sordariales</taxon>
        <taxon>Naviculisporaceae</taxon>
        <taxon>Rhypophila</taxon>
    </lineage>
</organism>
<dbReference type="GO" id="GO:0031080">
    <property type="term" value="C:nuclear pore outer ring"/>
    <property type="evidence" value="ECO:0007669"/>
    <property type="project" value="TreeGrafter"/>
</dbReference>
<dbReference type="PANTHER" id="PTHR13405">
    <property type="entry name" value="NUCLEAR PORE COMPLEX PROTEIN NUP133"/>
    <property type="match status" value="1"/>
</dbReference>
<dbReference type="GO" id="GO:0000972">
    <property type="term" value="P:transcription-dependent tethering of RNA polymerase II gene DNA at nuclear periphery"/>
    <property type="evidence" value="ECO:0007669"/>
    <property type="project" value="TreeGrafter"/>
</dbReference>
<feature type="region of interest" description="Disordered" evidence="8">
    <location>
        <begin position="1336"/>
        <end position="1386"/>
    </location>
</feature>
<dbReference type="Gene3D" id="2.130.10.10">
    <property type="entry name" value="YVTN repeat-like/Quinoprotein amine dehydrogenase"/>
    <property type="match status" value="1"/>
</dbReference>
<keyword evidence="4" id="KW-0509">mRNA transport</keyword>
<dbReference type="SUPFAM" id="SSF117289">
    <property type="entry name" value="Nucleoporin domain"/>
    <property type="match status" value="1"/>
</dbReference>
<comment type="similarity">
    <text evidence="2">Belongs to the nucleoporin Nup133 family.</text>
</comment>
<dbReference type="Pfam" id="PF08801">
    <property type="entry name" value="Nucleoporin_N"/>
    <property type="match status" value="1"/>
</dbReference>
<dbReference type="PANTHER" id="PTHR13405:SF11">
    <property type="entry name" value="NUCLEAR PORE COMPLEX PROTEIN NUP133"/>
    <property type="match status" value="1"/>
</dbReference>
<evidence type="ECO:0000256" key="5">
    <source>
        <dbReference type="ARBA" id="ARBA00022927"/>
    </source>
</evidence>
<feature type="compositionally biased region" description="Basic and acidic residues" evidence="8">
    <location>
        <begin position="1369"/>
        <end position="1386"/>
    </location>
</feature>
<dbReference type="GO" id="GO:0006606">
    <property type="term" value="P:protein import into nucleus"/>
    <property type="evidence" value="ECO:0007669"/>
    <property type="project" value="TreeGrafter"/>
</dbReference>
<name>A0AAN6Y912_9PEZI</name>
<evidence type="ECO:0000256" key="8">
    <source>
        <dbReference type="SAM" id="MobiDB-lite"/>
    </source>
</evidence>
<dbReference type="InterPro" id="IPR015943">
    <property type="entry name" value="WD40/YVTN_repeat-like_dom_sf"/>
</dbReference>
<keyword evidence="3" id="KW-0813">Transport</keyword>
<comment type="subcellular location">
    <subcellularLocation>
        <location evidence="1">Nucleus envelope</location>
    </subcellularLocation>
</comment>
<evidence type="ECO:0000256" key="7">
    <source>
        <dbReference type="ARBA" id="ARBA00023242"/>
    </source>
</evidence>
<dbReference type="EMBL" id="MU858090">
    <property type="protein sequence ID" value="KAK4214664.1"/>
    <property type="molecule type" value="Genomic_DNA"/>
</dbReference>
<dbReference type="FunFam" id="2.130.10.10:FF:001057">
    <property type="entry name" value="Nuclear pore complex subunit Nup133, putative"/>
    <property type="match status" value="1"/>
</dbReference>
<dbReference type="GO" id="GO:0016973">
    <property type="term" value="P:poly(A)+ mRNA export from nucleus"/>
    <property type="evidence" value="ECO:0007669"/>
    <property type="project" value="TreeGrafter"/>
</dbReference>
<reference evidence="11" key="2">
    <citation type="submission" date="2023-05" db="EMBL/GenBank/DDBJ databases">
        <authorList>
            <consortium name="Lawrence Berkeley National Laboratory"/>
            <person name="Steindorff A."/>
            <person name="Hensen N."/>
            <person name="Bonometti L."/>
            <person name="Westerberg I."/>
            <person name="Brannstrom I.O."/>
            <person name="Guillou S."/>
            <person name="Cros-Aarteil S."/>
            <person name="Calhoun S."/>
            <person name="Haridas S."/>
            <person name="Kuo A."/>
            <person name="Mondo S."/>
            <person name="Pangilinan J."/>
            <person name="Riley R."/>
            <person name="Labutti K."/>
            <person name="Andreopoulos B."/>
            <person name="Lipzen A."/>
            <person name="Chen C."/>
            <person name="Yanf M."/>
            <person name="Daum C."/>
            <person name="Ng V."/>
            <person name="Clum A."/>
            <person name="Ohm R."/>
            <person name="Martin F."/>
            <person name="Silar P."/>
            <person name="Natvig D."/>
            <person name="Lalanne C."/>
            <person name="Gautier V."/>
            <person name="Ament-Velasquez S.L."/>
            <person name="Kruys A."/>
            <person name="Hutchinson M.I."/>
            <person name="Powell A.J."/>
            <person name="Barry K."/>
            <person name="Miller A.N."/>
            <person name="Grigoriev I.V."/>
            <person name="Debuchy R."/>
            <person name="Gladieux P."/>
            <person name="Thoren M.H."/>
            <person name="Johannesson H."/>
        </authorList>
    </citation>
    <scope>NUCLEOTIDE SEQUENCE</scope>
    <source>
        <strain evidence="11">PSN293</strain>
    </source>
</reference>
<accession>A0AAN6Y912</accession>
<evidence type="ECO:0000256" key="1">
    <source>
        <dbReference type="ARBA" id="ARBA00004259"/>
    </source>
</evidence>
<protein>
    <submittedName>
        <fullName evidence="11">Non-repetitive/WGA-negative nucleoporin C-terminal-domain-containing protein</fullName>
    </submittedName>
</protein>
<dbReference type="InterPro" id="IPR037624">
    <property type="entry name" value="Nup133-like"/>
</dbReference>
<proteinExistence type="inferred from homology"/>
<dbReference type="InterPro" id="IPR014908">
    <property type="entry name" value="Nucleoporin_Nup133/Nup155_N"/>
</dbReference>
<dbReference type="GO" id="GO:0017056">
    <property type="term" value="F:structural constituent of nuclear pore"/>
    <property type="evidence" value="ECO:0007669"/>
    <property type="project" value="InterPro"/>
</dbReference>
<feature type="region of interest" description="Disordered" evidence="8">
    <location>
        <begin position="1"/>
        <end position="59"/>
    </location>
</feature>
<evidence type="ECO:0000256" key="6">
    <source>
        <dbReference type="ARBA" id="ARBA00023010"/>
    </source>
</evidence>
<keyword evidence="5" id="KW-0653">Protein transport</keyword>
<feature type="domain" description="Nucleoporin Nup133/Nup155-like C-terminal" evidence="9">
    <location>
        <begin position="671"/>
        <end position="1314"/>
    </location>
</feature>